<accession>A0A3G8GUK2</accession>
<evidence type="ECO:0000313" key="1">
    <source>
        <dbReference type="EMBL" id="AZG11956.1"/>
    </source>
</evidence>
<evidence type="ECO:0000313" key="2">
    <source>
        <dbReference type="Proteomes" id="UP000270411"/>
    </source>
</evidence>
<dbReference type="Proteomes" id="UP000270411">
    <property type="component" value="Plasmid unnamed1"/>
</dbReference>
<dbReference type="KEGG" id="cpau:EHF44_00245"/>
<dbReference type="EMBL" id="CP033968">
    <property type="protein sequence ID" value="AZG11956.1"/>
    <property type="molecule type" value="Genomic_DNA"/>
</dbReference>
<name>A0A3G8GUK2_9BURK</name>
<dbReference type="RefSeq" id="WP_011514860.1">
    <property type="nucleotide sequence ID" value="NZ_CP033968.1"/>
</dbReference>
<dbReference type="GeneID" id="60825040"/>
<dbReference type="AlphaFoldDB" id="A0A3G8GUK2"/>
<dbReference type="OrthoDB" id="8968076at2"/>
<reference evidence="2" key="1">
    <citation type="submission" date="2018-11" db="EMBL/GenBank/DDBJ databases">
        <title>FDA dAtabase for Regulatory Grade micrObial Sequences (FDA-ARGOS): Supporting development and validation of Infectious Disease Dx tests.</title>
        <authorList>
            <person name="Goldberg B."/>
            <person name="Campos J."/>
            <person name="Tallon L."/>
            <person name="Sadzewicz L."/>
            <person name="Zhao X."/>
            <person name="Vavikolanu K."/>
            <person name="Mehta A."/>
            <person name="Aluvathingal J."/>
            <person name="Nadendla S."/>
            <person name="Geyer C."/>
            <person name="Nandy P."/>
            <person name="Yan Y."/>
            <person name="Sichtig H."/>
        </authorList>
    </citation>
    <scope>NUCLEOTIDE SEQUENCE [LARGE SCALE GENOMIC DNA]</scope>
    <source>
        <strain evidence="2">FDAARGOS_614</strain>
        <plasmid evidence="2">unnamed1</plasmid>
    </source>
</reference>
<organism evidence="1 2">
    <name type="scientific">Cupriavidus pauculus</name>
    <dbReference type="NCBI Taxonomy" id="82633"/>
    <lineage>
        <taxon>Bacteria</taxon>
        <taxon>Pseudomonadati</taxon>
        <taxon>Pseudomonadota</taxon>
        <taxon>Betaproteobacteria</taxon>
        <taxon>Burkholderiales</taxon>
        <taxon>Burkholderiaceae</taxon>
        <taxon>Cupriavidus</taxon>
    </lineage>
</organism>
<gene>
    <name evidence="1" type="ORF">EHF44_00245</name>
</gene>
<proteinExistence type="predicted"/>
<geneLocation type="plasmid" evidence="1">
    <name>unnamed1</name>
</geneLocation>
<keyword evidence="1" id="KW-0614">Plasmid</keyword>
<protein>
    <submittedName>
        <fullName evidence="1">Uncharacterized protein</fullName>
    </submittedName>
</protein>
<sequence length="230" mass="24287">MTNSLIRPTVGEVYQLLQGVSGLLVHFSGAPKGAGKTDAERLWFPDDLQKVLDGKAQGGLSASVVMPGDRFGQHYASNAVGCVGVILGLHSPQSLRCADAADCGSWTDQTGSRMCDAPASLSIQELALTISNRRQGCYNEWVIADYIPLGILAMPPFEVRTGGSPSDLPGGGDLSPELAGDSPVEVPKFLDLASVRRVFPSQPLYTMTGEGIALVGPDDSTSIILHDQIY</sequence>